<keyword evidence="2" id="KW-1185">Reference proteome</keyword>
<gene>
    <name evidence="1" type="ORF">ASIM_LOCUS9507</name>
</gene>
<sequence>MLRYSIVNTPNSASLPNGRNAALYGGFSRRLGPQQLQFSVDSDSGEIYAEPDLLAGIHRFNVTVTDGKFTSRALVTVDVSIIRHVPFDLTFSFLKQLNNVSKVQCSVFHHGCSFNIS</sequence>
<evidence type="ECO:0000313" key="2">
    <source>
        <dbReference type="Proteomes" id="UP000267096"/>
    </source>
</evidence>
<protein>
    <submittedName>
        <fullName evidence="3">Cadherin domain-containing protein</fullName>
    </submittedName>
</protein>
<dbReference type="AlphaFoldDB" id="A0A0M3JQ24"/>
<dbReference type="EMBL" id="UYRR01029333">
    <property type="protein sequence ID" value="VDK39973.1"/>
    <property type="molecule type" value="Genomic_DNA"/>
</dbReference>
<evidence type="ECO:0000313" key="1">
    <source>
        <dbReference type="EMBL" id="VDK39973.1"/>
    </source>
</evidence>
<organism evidence="3">
    <name type="scientific">Anisakis simplex</name>
    <name type="common">Herring worm</name>
    <dbReference type="NCBI Taxonomy" id="6269"/>
    <lineage>
        <taxon>Eukaryota</taxon>
        <taxon>Metazoa</taxon>
        <taxon>Ecdysozoa</taxon>
        <taxon>Nematoda</taxon>
        <taxon>Chromadorea</taxon>
        <taxon>Rhabditida</taxon>
        <taxon>Spirurina</taxon>
        <taxon>Ascaridomorpha</taxon>
        <taxon>Ascaridoidea</taxon>
        <taxon>Anisakidae</taxon>
        <taxon>Anisakis</taxon>
        <taxon>Anisakis simplex complex</taxon>
    </lineage>
</organism>
<evidence type="ECO:0000313" key="3">
    <source>
        <dbReference type="WBParaSite" id="ASIM_0000977501-mRNA-1"/>
    </source>
</evidence>
<name>A0A0M3JQ24_ANISI</name>
<reference evidence="3" key="1">
    <citation type="submission" date="2017-02" db="UniProtKB">
        <authorList>
            <consortium name="WormBaseParasite"/>
        </authorList>
    </citation>
    <scope>IDENTIFICATION</scope>
</reference>
<proteinExistence type="predicted"/>
<dbReference type="WBParaSite" id="ASIM_0000977501-mRNA-1">
    <property type="protein sequence ID" value="ASIM_0000977501-mRNA-1"/>
    <property type="gene ID" value="ASIM_0000977501"/>
</dbReference>
<dbReference type="OrthoDB" id="5855789at2759"/>
<reference evidence="1 2" key="2">
    <citation type="submission" date="2018-11" db="EMBL/GenBank/DDBJ databases">
        <authorList>
            <consortium name="Pathogen Informatics"/>
        </authorList>
    </citation>
    <scope>NUCLEOTIDE SEQUENCE [LARGE SCALE GENOMIC DNA]</scope>
</reference>
<dbReference type="Proteomes" id="UP000267096">
    <property type="component" value="Unassembled WGS sequence"/>
</dbReference>
<dbReference type="CDD" id="cd11304">
    <property type="entry name" value="Cadherin_repeat"/>
    <property type="match status" value="1"/>
</dbReference>
<accession>A0A0M3JQ24</accession>